<feature type="non-terminal residue" evidence="2">
    <location>
        <position position="1"/>
    </location>
</feature>
<dbReference type="InterPro" id="IPR029061">
    <property type="entry name" value="THDP-binding"/>
</dbReference>
<name>A0A1D1YVR9_9ARAE</name>
<dbReference type="Gene3D" id="3.40.50.970">
    <property type="match status" value="1"/>
</dbReference>
<dbReference type="EMBL" id="GDJX01009246">
    <property type="protein sequence ID" value="JAT58690.1"/>
    <property type="molecule type" value="Transcribed_RNA"/>
</dbReference>
<dbReference type="SUPFAM" id="SSF52518">
    <property type="entry name" value="Thiamin diphosphate-binding fold (THDP-binding)"/>
    <property type="match status" value="1"/>
</dbReference>
<evidence type="ECO:0000256" key="1">
    <source>
        <dbReference type="SAM" id="MobiDB-lite"/>
    </source>
</evidence>
<proteinExistence type="predicted"/>
<dbReference type="AlphaFoldDB" id="A0A1D1YVR9"/>
<feature type="non-terminal residue" evidence="2">
    <location>
        <position position="157"/>
    </location>
</feature>
<reference evidence="2" key="1">
    <citation type="submission" date="2015-07" db="EMBL/GenBank/DDBJ databases">
        <title>Transcriptome Assembly of Anthurium amnicola.</title>
        <authorList>
            <person name="Suzuki J."/>
        </authorList>
    </citation>
    <scope>NUCLEOTIDE SEQUENCE</scope>
</reference>
<sequence length="157" mass="16793">TTARCRTFSREPSATRRVHLRLVRRCNPAPHRRRSAMAATVAVAVAVAAAAGGNPAALSKLPPHPSSTPYPSRSLRRPLPRSPAPALHHRRPLSVASVLSSDTPKPAAPPATDHPTRRYGPMEPRKGADILVEALEREGVTDVFAYPGGASMEIHQA</sequence>
<protein>
    <submittedName>
        <fullName evidence="2">Acetolactate synthase 3, chloroplastic</fullName>
    </submittedName>
</protein>
<feature type="region of interest" description="Disordered" evidence="1">
    <location>
        <begin position="54"/>
        <end position="125"/>
    </location>
</feature>
<organism evidence="2">
    <name type="scientific">Anthurium amnicola</name>
    <dbReference type="NCBI Taxonomy" id="1678845"/>
    <lineage>
        <taxon>Eukaryota</taxon>
        <taxon>Viridiplantae</taxon>
        <taxon>Streptophyta</taxon>
        <taxon>Embryophyta</taxon>
        <taxon>Tracheophyta</taxon>
        <taxon>Spermatophyta</taxon>
        <taxon>Magnoliopsida</taxon>
        <taxon>Liliopsida</taxon>
        <taxon>Araceae</taxon>
        <taxon>Pothoideae</taxon>
        <taxon>Potheae</taxon>
        <taxon>Anthurium</taxon>
    </lineage>
</organism>
<accession>A0A1D1YVR9</accession>
<gene>
    <name evidence="2" type="primary">ILVB3</name>
    <name evidence="2" type="ORF">g.26427</name>
</gene>
<evidence type="ECO:0000313" key="2">
    <source>
        <dbReference type="EMBL" id="JAT58690.1"/>
    </source>
</evidence>